<dbReference type="Proteomes" id="UP001617669">
    <property type="component" value="Unassembled WGS sequence"/>
</dbReference>
<evidence type="ECO:0000313" key="2">
    <source>
        <dbReference type="EMBL" id="MFJ5446129.1"/>
    </source>
</evidence>
<dbReference type="Gene3D" id="2.60.120.10">
    <property type="entry name" value="Jelly Rolls"/>
    <property type="match status" value="1"/>
</dbReference>
<evidence type="ECO:0000313" key="3">
    <source>
        <dbReference type="Proteomes" id="UP001617669"/>
    </source>
</evidence>
<comment type="caution">
    <text evidence="2">The sequence shown here is derived from an EMBL/GenBank/DDBJ whole genome shotgun (WGS) entry which is preliminary data.</text>
</comment>
<keyword evidence="3" id="KW-1185">Reference proteome</keyword>
<organism evidence="2 3">
    <name type="scientific">Methylobacillus methanolivorans</name>
    <dbReference type="NCBI Taxonomy" id="1848927"/>
    <lineage>
        <taxon>Bacteria</taxon>
        <taxon>Pseudomonadati</taxon>
        <taxon>Pseudomonadota</taxon>
        <taxon>Betaproteobacteria</taxon>
        <taxon>Nitrosomonadales</taxon>
        <taxon>Methylophilaceae</taxon>
        <taxon>Methylobacillus</taxon>
    </lineage>
</organism>
<dbReference type="RefSeq" id="WP_400881226.1">
    <property type="nucleotide sequence ID" value="NZ_JBIWXY010000001.1"/>
</dbReference>
<protein>
    <submittedName>
        <fullName evidence="2">DUF1971 domain-containing protein</fullName>
    </submittedName>
</protein>
<dbReference type="EMBL" id="JBIWXY010000001">
    <property type="protein sequence ID" value="MFJ5446129.1"/>
    <property type="molecule type" value="Genomic_DNA"/>
</dbReference>
<sequence length="103" mass="11359">MHLIPHQLPDGLQAYKCTPDFTPENLPAALQSQHSTKAGVWGLLHVLEGQVTYHLAPPHHASAIANAGDSIVILPEIVHWVAFSHPGRFYVEFYREMTPAPSS</sequence>
<feature type="domain" description="TehB/YeaR-like" evidence="1">
    <location>
        <begin position="16"/>
        <end position="90"/>
    </location>
</feature>
<dbReference type="Pfam" id="PF09313">
    <property type="entry name" value="TehB-like"/>
    <property type="match status" value="1"/>
</dbReference>
<proteinExistence type="predicted"/>
<dbReference type="SUPFAM" id="SSF51197">
    <property type="entry name" value="Clavaminate synthase-like"/>
    <property type="match status" value="1"/>
</dbReference>
<dbReference type="InterPro" id="IPR014710">
    <property type="entry name" value="RmlC-like_jellyroll"/>
</dbReference>
<evidence type="ECO:0000259" key="1">
    <source>
        <dbReference type="Pfam" id="PF09313"/>
    </source>
</evidence>
<accession>A0ABW8GL37</accession>
<gene>
    <name evidence="2" type="ORF">ACIKP9_07805</name>
</gene>
<name>A0ABW8GL37_9PROT</name>
<reference evidence="2 3" key="1">
    <citation type="submission" date="2024-11" db="EMBL/GenBank/DDBJ databases">
        <authorList>
            <person name="Kaparullina E.N."/>
            <person name="Delegan Y.A."/>
            <person name="Doronina N.V."/>
        </authorList>
    </citation>
    <scope>NUCLEOTIDE SEQUENCE [LARGE SCALE GENOMIC DNA]</scope>
    <source>
        <strain evidence="2 3">7sh_L</strain>
    </source>
</reference>
<dbReference type="InterPro" id="IPR015392">
    <property type="entry name" value="TehB/YeaR-like_dom"/>
</dbReference>